<dbReference type="SUPFAM" id="SSF51905">
    <property type="entry name" value="FAD/NAD(P)-binding domain"/>
    <property type="match status" value="1"/>
</dbReference>
<feature type="domain" description="2,6-dihydroxypyridine 3-monooxygenase substrate binding" evidence="1">
    <location>
        <begin position="204"/>
        <end position="334"/>
    </location>
</feature>
<gene>
    <name evidence="2" type="ORF">NA57DRAFT_59172</name>
</gene>
<dbReference type="PANTHER" id="PTHR47469:SF2">
    <property type="entry name" value="OS06G0597600 PROTEIN"/>
    <property type="match status" value="1"/>
</dbReference>
<dbReference type="Gene3D" id="3.50.50.60">
    <property type="entry name" value="FAD/NAD(P)-binding domain"/>
    <property type="match status" value="1"/>
</dbReference>
<dbReference type="PANTHER" id="PTHR47469">
    <property type="entry name" value="MONOOXYGENASE-LIKE"/>
    <property type="match status" value="1"/>
</dbReference>
<protein>
    <submittedName>
        <fullName evidence="2">FAD/NAD(P)-binding domain-containing protein</fullName>
    </submittedName>
</protein>
<dbReference type="OrthoDB" id="16820at2759"/>
<evidence type="ECO:0000313" key="2">
    <source>
        <dbReference type="EMBL" id="KAF2096113.1"/>
    </source>
</evidence>
<dbReference type="Proteomes" id="UP000799772">
    <property type="component" value="Unassembled WGS sequence"/>
</dbReference>
<comment type="caution">
    <text evidence="2">The sequence shown here is derived from an EMBL/GenBank/DDBJ whole genome shotgun (WGS) entry which is preliminary data.</text>
</comment>
<accession>A0A9P4IB28</accession>
<dbReference type="InterPro" id="IPR036188">
    <property type="entry name" value="FAD/NAD-bd_sf"/>
</dbReference>
<dbReference type="AlphaFoldDB" id="A0A9P4IB28"/>
<dbReference type="Gene3D" id="3.30.9.60">
    <property type="match status" value="1"/>
</dbReference>
<organism evidence="2 3">
    <name type="scientific">Rhizodiscina lignyota</name>
    <dbReference type="NCBI Taxonomy" id="1504668"/>
    <lineage>
        <taxon>Eukaryota</taxon>
        <taxon>Fungi</taxon>
        <taxon>Dikarya</taxon>
        <taxon>Ascomycota</taxon>
        <taxon>Pezizomycotina</taxon>
        <taxon>Dothideomycetes</taxon>
        <taxon>Pleosporomycetidae</taxon>
        <taxon>Aulographales</taxon>
        <taxon>Rhizodiscinaceae</taxon>
        <taxon>Rhizodiscina</taxon>
    </lineage>
</organism>
<reference evidence="2" key="1">
    <citation type="journal article" date="2020" name="Stud. Mycol.">
        <title>101 Dothideomycetes genomes: a test case for predicting lifestyles and emergence of pathogens.</title>
        <authorList>
            <person name="Haridas S."/>
            <person name="Albert R."/>
            <person name="Binder M."/>
            <person name="Bloem J."/>
            <person name="Labutti K."/>
            <person name="Salamov A."/>
            <person name="Andreopoulos B."/>
            <person name="Baker S."/>
            <person name="Barry K."/>
            <person name="Bills G."/>
            <person name="Bluhm B."/>
            <person name="Cannon C."/>
            <person name="Castanera R."/>
            <person name="Culley D."/>
            <person name="Daum C."/>
            <person name="Ezra D."/>
            <person name="Gonzalez J."/>
            <person name="Henrissat B."/>
            <person name="Kuo A."/>
            <person name="Liang C."/>
            <person name="Lipzen A."/>
            <person name="Lutzoni F."/>
            <person name="Magnuson J."/>
            <person name="Mondo S."/>
            <person name="Nolan M."/>
            <person name="Ohm R."/>
            <person name="Pangilinan J."/>
            <person name="Park H.-J."/>
            <person name="Ramirez L."/>
            <person name="Alfaro M."/>
            <person name="Sun H."/>
            <person name="Tritt A."/>
            <person name="Yoshinaga Y."/>
            <person name="Zwiers L.-H."/>
            <person name="Turgeon B."/>
            <person name="Goodwin S."/>
            <person name="Spatafora J."/>
            <person name="Crous P."/>
            <person name="Grigoriev I."/>
        </authorList>
    </citation>
    <scope>NUCLEOTIDE SEQUENCE</scope>
    <source>
        <strain evidence="2">CBS 133067</strain>
    </source>
</reference>
<dbReference type="PRINTS" id="PR00420">
    <property type="entry name" value="RNGMNOXGNASE"/>
</dbReference>
<evidence type="ECO:0000313" key="3">
    <source>
        <dbReference type="Proteomes" id="UP000799772"/>
    </source>
</evidence>
<dbReference type="Pfam" id="PF22607">
    <property type="entry name" value="FAD_binding-like"/>
    <property type="match status" value="1"/>
</dbReference>
<proteinExistence type="predicted"/>
<evidence type="ECO:0000259" key="1">
    <source>
        <dbReference type="Pfam" id="PF22607"/>
    </source>
</evidence>
<dbReference type="EMBL" id="ML978130">
    <property type="protein sequence ID" value="KAF2096113.1"/>
    <property type="molecule type" value="Genomic_DNA"/>
</dbReference>
<sequence>MSSPSPKKDIVVVGGSLAGLFTGIPLLRQGHNVTILERSPTPLLHDQGAGIVTGTSTAEFFRRFDRSGRGTEGLKGGLSVRSQERLYLDQKGNVIDGEGWEQRMTSWDLLYYLSRFNFDGRRTAYVPEGAEGSQEGEGRGVYEYGRSATVLQDLGEKVKVEFDDVREGSAGGSGSLEADFVIIADGPSSHLRKQLVPEAKVRTYAGYVAFRGTVPEQELSQAATDVFVERFTFYHGSSTQILAYTIPGPESSLESGKRLVNWVWYWNLADGSEELRNVMTDTDGNTHRWTLPTGGKMQPRVWEKQKDTATAALPPQFAELVHKTKKPFVQAIADLPPSPQPRLLGGKALLVGDSLAAFRPHTAGSTGQAALHALLLDQAFKGEVSWDFYEQNVMNHAISWQQRGVVLGNRSQFGSHPFAEASTEDARRVDRKDLWMRQSGQGSRE</sequence>
<keyword evidence="3" id="KW-1185">Reference proteome</keyword>
<dbReference type="InterPro" id="IPR053212">
    <property type="entry name" value="DHP_3-monooxygenase"/>
</dbReference>
<dbReference type="SUPFAM" id="SSF54373">
    <property type="entry name" value="FAD-linked reductases, C-terminal domain"/>
    <property type="match status" value="1"/>
</dbReference>
<name>A0A9P4IB28_9PEZI</name>
<dbReference type="InterPro" id="IPR054707">
    <property type="entry name" value="DhpH_subs-bd"/>
</dbReference>